<dbReference type="OrthoDB" id="5507484at2"/>
<evidence type="ECO:0000313" key="3">
    <source>
        <dbReference type="Proteomes" id="UP000237968"/>
    </source>
</evidence>
<dbReference type="Proteomes" id="UP000237968">
    <property type="component" value="Unassembled WGS sequence"/>
</dbReference>
<comment type="caution">
    <text evidence="2">The sequence shown here is derived from an EMBL/GenBank/DDBJ whole genome shotgun (WGS) entry which is preliminary data.</text>
</comment>
<accession>A0A2S9YB64</accession>
<reference evidence="2 3" key="1">
    <citation type="submission" date="2018-03" db="EMBL/GenBank/DDBJ databases">
        <title>Draft Genome Sequences of the Obligatory Marine Myxobacteria Enhygromyxa salina SWB005.</title>
        <authorList>
            <person name="Poehlein A."/>
            <person name="Moghaddam J.A."/>
            <person name="Harms H."/>
            <person name="Alanjari M."/>
            <person name="Koenig G.M."/>
            <person name="Daniel R."/>
            <person name="Schaeberle T.F."/>
        </authorList>
    </citation>
    <scope>NUCLEOTIDE SEQUENCE [LARGE SCALE GENOMIC DNA]</scope>
    <source>
        <strain evidence="2 3">SWB005</strain>
    </source>
</reference>
<feature type="region of interest" description="Disordered" evidence="1">
    <location>
        <begin position="27"/>
        <end position="58"/>
    </location>
</feature>
<feature type="compositionally biased region" description="Basic and acidic residues" evidence="1">
    <location>
        <begin position="183"/>
        <end position="204"/>
    </location>
</feature>
<evidence type="ECO:0000256" key="1">
    <source>
        <dbReference type="SAM" id="MobiDB-lite"/>
    </source>
</evidence>
<sequence length="266" mass="29781">MLGGLLTVGVVMAYELDFIEREPAPCECASAADDDPRSPKPQRPSTAGARPHPSTRGAETQALALEDRVALLEAQNELLAERNVTGEMSYYGLSQAELEAMARHCDIRMDYPKRLAEQEAEDLGLEPAEREAWDRALQAFADQEQAYYGELLREIDPSSADIDELSLAQIRRQLTRVVGRGRGRGDDSLQRDVAEERAGLREPPAEPEALSPWNRYNRLRFSAGDRFAELLDDELGHDRVHELRSVFEGWPGARTRQWGCPGEAHE</sequence>
<dbReference type="AlphaFoldDB" id="A0A2S9YB64"/>
<dbReference type="EMBL" id="PVNK01000125">
    <property type="protein sequence ID" value="PRQ02246.1"/>
    <property type="molecule type" value="Genomic_DNA"/>
</dbReference>
<keyword evidence="3" id="KW-1185">Reference proteome</keyword>
<evidence type="ECO:0000313" key="2">
    <source>
        <dbReference type="EMBL" id="PRQ02246.1"/>
    </source>
</evidence>
<protein>
    <submittedName>
        <fullName evidence="2">Uncharacterized protein</fullName>
    </submittedName>
</protein>
<gene>
    <name evidence="2" type="ORF">ENSA5_24820</name>
</gene>
<name>A0A2S9YB64_9BACT</name>
<organism evidence="2 3">
    <name type="scientific">Enhygromyxa salina</name>
    <dbReference type="NCBI Taxonomy" id="215803"/>
    <lineage>
        <taxon>Bacteria</taxon>
        <taxon>Pseudomonadati</taxon>
        <taxon>Myxococcota</taxon>
        <taxon>Polyangia</taxon>
        <taxon>Nannocystales</taxon>
        <taxon>Nannocystaceae</taxon>
        <taxon>Enhygromyxa</taxon>
    </lineage>
</organism>
<feature type="region of interest" description="Disordered" evidence="1">
    <location>
        <begin position="181"/>
        <end position="209"/>
    </location>
</feature>
<proteinExistence type="predicted"/>
<dbReference type="RefSeq" id="WP_106391882.1">
    <property type="nucleotide sequence ID" value="NZ_PVNK01000125.1"/>
</dbReference>